<feature type="transmembrane region" description="Helical" evidence="9">
    <location>
        <begin position="130"/>
        <end position="148"/>
    </location>
</feature>
<evidence type="ECO:0000256" key="3">
    <source>
        <dbReference type="ARBA" id="ARBA00022692"/>
    </source>
</evidence>
<evidence type="ECO:0000256" key="4">
    <source>
        <dbReference type="ARBA" id="ARBA00022989"/>
    </source>
</evidence>
<feature type="transmembrane region" description="Helical" evidence="9">
    <location>
        <begin position="192"/>
        <end position="211"/>
    </location>
</feature>
<keyword evidence="11" id="KW-1185">Reference proteome</keyword>
<evidence type="ECO:0000256" key="1">
    <source>
        <dbReference type="ARBA" id="ARBA00004141"/>
    </source>
</evidence>
<feature type="transmembrane region" description="Helical" evidence="9">
    <location>
        <begin position="20"/>
        <end position="36"/>
    </location>
</feature>
<evidence type="ECO:0000313" key="10">
    <source>
        <dbReference type="EMBL" id="CAK8691658.1"/>
    </source>
</evidence>
<dbReference type="PANTHER" id="PTHR31885:SF6">
    <property type="entry name" value="GH04784P"/>
    <property type="match status" value="1"/>
</dbReference>
<name>A0ABP0GIT3_CLALP</name>
<dbReference type="Proteomes" id="UP001642483">
    <property type="component" value="Unassembled WGS sequence"/>
</dbReference>
<keyword evidence="3 9" id="KW-0812">Transmembrane</keyword>
<evidence type="ECO:0000256" key="7">
    <source>
        <dbReference type="ARBA" id="ARBA00049458"/>
    </source>
</evidence>
<evidence type="ECO:0000256" key="9">
    <source>
        <dbReference type="SAM" id="Phobius"/>
    </source>
</evidence>
<protein>
    <recommendedName>
        <fullName evidence="6">lysoplasmalogenase</fullName>
        <ecNumber evidence="6">3.3.2.2</ecNumber>
    </recommendedName>
</protein>
<sequence>MTDEKSRKDPAEKIRQLRRFLPAVLVYFVVTSFTIIPETKLWVVLISKIFPIVILMGFVLRHEGTNLFKLAGNTFSRRVFLGLIFSMIGDASLVYQNKSDLYFIGGIIAFGIGHLMYILAFGWRPFAPVLMFKLIIVATSVFILLWVGGLKDEAIHLKIGVGVYAALNGAMNWRSWARLSIQDFKEDRWYEFLGCIGAFFFLVSDTLLAANKFVYNGKMPYENLLIMATYYVAQLGITLSVVDGPDTYGDDKEHDD</sequence>
<proteinExistence type="inferred from homology"/>
<feature type="transmembrane region" description="Helical" evidence="9">
    <location>
        <begin position="101"/>
        <end position="123"/>
    </location>
</feature>
<dbReference type="EC" id="3.3.2.2" evidence="6"/>
<evidence type="ECO:0000256" key="6">
    <source>
        <dbReference type="ARBA" id="ARBA00035673"/>
    </source>
</evidence>
<keyword evidence="4 9" id="KW-1133">Transmembrane helix</keyword>
<dbReference type="Pfam" id="PF07947">
    <property type="entry name" value="YhhN"/>
    <property type="match status" value="1"/>
</dbReference>
<keyword evidence="5 9" id="KW-0472">Membrane</keyword>
<dbReference type="PANTHER" id="PTHR31885">
    <property type="entry name" value="GH04784P"/>
    <property type="match status" value="1"/>
</dbReference>
<comment type="catalytic activity">
    <reaction evidence="8">
        <text>a 1-O-(1Z-alkenyl)-sn-glycero-3-phosphocholine + H2O = a 2,3-saturated aldehyde + sn-glycerol 3-phosphocholine</text>
        <dbReference type="Rhea" id="RHEA:22544"/>
        <dbReference type="ChEBI" id="CHEBI:15377"/>
        <dbReference type="ChEBI" id="CHEBI:16870"/>
        <dbReference type="ChEBI" id="CHEBI:73359"/>
        <dbReference type="ChEBI" id="CHEBI:77287"/>
        <dbReference type="EC" id="3.3.2.2"/>
    </reaction>
</comment>
<feature type="transmembrane region" description="Helical" evidence="9">
    <location>
        <begin position="223"/>
        <end position="242"/>
    </location>
</feature>
<feature type="transmembrane region" description="Helical" evidence="9">
    <location>
        <begin position="79"/>
        <end position="95"/>
    </location>
</feature>
<evidence type="ECO:0000256" key="5">
    <source>
        <dbReference type="ARBA" id="ARBA00023136"/>
    </source>
</evidence>
<dbReference type="InterPro" id="IPR012506">
    <property type="entry name" value="TMEM86B-like"/>
</dbReference>
<accession>A0ABP0GIT3</accession>
<evidence type="ECO:0000313" key="11">
    <source>
        <dbReference type="Proteomes" id="UP001642483"/>
    </source>
</evidence>
<evidence type="ECO:0000256" key="2">
    <source>
        <dbReference type="ARBA" id="ARBA00007375"/>
    </source>
</evidence>
<comment type="caution">
    <text evidence="10">The sequence shown here is derived from an EMBL/GenBank/DDBJ whole genome shotgun (WGS) entry which is preliminary data.</text>
</comment>
<comment type="subcellular location">
    <subcellularLocation>
        <location evidence="1">Membrane</location>
        <topology evidence="1">Multi-pass membrane protein</topology>
    </subcellularLocation>
</comment>
<dbReference type="EMBL" id="CAWYQH010000119">
    <property type="protein sequence ID" value="CAK8691658.1"/>
    <property type="molecule type" value="Genomic_DNA"/>
</dbReference>
<comment type="similarity">
    <text evidence="2">Belongs to the TMEM86 family.</text>
</comment>
<feature type="transmembrane region" description="Helical" evidence="9">
    <location>
        <begin position="42"/>
        <end position="59"/>
    </location>
</feature>
<organism evidence="10 11">
    <name type="scientific">Clavelina lepadiformis</name>
    <name type="common">Light-bulb sea squirt</name>
    <name type="synonym">Ascidia lepadiformis</name>
    <dbReference type="NCBI Taxonomy" id="159417"/>
    <lineage>
        <taxon>Eukaryota</taxon>
        <taxon>Metazoa</taxon>
        <taxon>Chordata</taxon>
        <taxon>Tunicata</taxon>
        <taxon>Ascidiacea</taxon>
        <taxon>Aplousobranchia</taxon>
        <taxon>Clavelinidae</taxon>
        <taxon>Clavelina</taxon>
    </lineage>
</organism>
<gene>
    <name evidence="10" type="ORF">CVLEPA_LOCUS24421</name>
</gene>
<reference evidence="10 11" key="1">
    <citation type="submission" date="2024-02" db="EMBL/GenBank/DDBJ databases">
        <authorList>
            <person name="Daric V."/>
            <person name="Darras S."/>
        </authorList>
    </citation>
    <scope>NUCLEOTIDE SEQUENCE [LARGE SCALE GENOMIC DNA]</scope>
</reference>
<evidence type="ECO:0000256" key="8">
    <source>
        <dbReference type="ARBA" id="ARBA00049560"/>
    </source>
</evidence>
<comment type="catalytic activity">
    <reaction evidence="7">
        <text>a 1-O-(1Z-alkenyl)-sn-glycero-3-phosphoethanolamine + H2O = a 2,3-saturated aldehyde + sn-glycero-3-phosphoethanolamine</text>
        <dbReference type="Rhea" id="RHEA:16905"/>
        <dbReference type="ChEBI" id="CHEBI:15377"/>
        <dbReference type="ChEBI" id="CHEBI:73359"/>
        <dbReference type="ChEBI" id="CHEBI:77288"/>
        <dbReference type="ChEBI" id="CHEBI:143890"/>
        <dbReference type="EC" id="3.3.2.2"/>
    </reaction>
</comment>